<feature type="domain" description="Putative restriction endonuclease" evidence="1">
    <location>
        <begin position="26"/>
        <end position="133"/>
    </location>
</feature>
<dbReference type="Gene3D" id="3.90.1570.10">
    <property type="entry name" value="tt1808, chain A"/>
    <property type="match status" value="1"/>
</dbReference>
<dbReference type="Proteomes" id="UP000610124">
    <property type="component" value="Unassembled WGS sequence"/>
</dbReference>
<dbReference type="InterPro" id="IPR008538">
    <property type="entry name" value="Uma2"/>
</dbReference>
<gene>
    <name evidence="2" type="ORF">GCM10010502_11040</name>
    <name evidence="3" type="ORF">HS99_0006700</name>
</gene>
<reference evidence="3" key="4">
    <citation type="submission" date="2016-08" db="EMBL/GenBank/DDBJ databases">
        <title>Sequencing, Assembly and Comparative Genomics of S. aureofaciens ATCC 10762.</title>
        <authorList>
            <person name="Gradnigo J.S."/>
            <person name="Johnson N."/>
            <person name="Somerville G.A."/>
        </authorList>
    </citation>
    <scope>NUCLEOTIDE SEQUENCE [LARGE SCALE GENOMIC DNA]</scope>
    <source>
        <strain evidence="3">ATCC 10762</strain>
    </source>
</reference>
<dbReference type="AlphaFoldDB" id="A0A1E7N575"/>
<keyword evidence="4" id="KW-1185">Reference proteome</keyword>
<reference evidence="4" key="3">
    <citation type="submission" date="2016-08" db="EMBL/GenBank/DDBJ databases">
        <title>Sequencing, assembly and comparative genomics of S. aureofaciens ATCC 10762.</title>
        <authorList>
            <person name="Gradnigo J.S."/>
            <person name="Johnson N."/>
            <person name="Somerville G.A."/>
        </authorList>
    </citation>
    <scope>NUCLEOTIDE SEQUENCE [LARGE SCALE GENOMIC DNA]</scope>
    <source>
        <strain evidence="4">ATCC 10762 / DSM 40127 / CCM 3239 / JCM 4008 / LMG 5968 / NBRC 12843 / NCIMB 8234 / A-377</strain>
    </source>
</reference>
<dbReference type="Proteomes" id="UP000037395">
    <property type="component" value="Unassembled WGS sequence"/>
</dbReference>
<evidence type="ECO:0000313" key="4">
    <source>
        <dbReference type="Proteomes" id="UP000037395"/>
    </source>
</evidence>
<name>A0A1E7N575_KITAU</name>
<dbReference type="EMBL" id="JPRF03000032">
    <property type="protein sequence ID" value="OEV35603.1"/>
    <property type="molecule type" value="Genomic_DNA"/>
</dbReference>
<accession>A0A1E7N575</accession>
<accession>A0A8H9LLQ3</accession>
<proteinExistence type="predicted"/>
<dbReference type="Pfam" id="PF05685">
    <property type="entry name" value="Uma2"/>
    <property type="match status" value="1"/>
</dbReference>
<reference evidence="2" key="5">
    <citation type="submission" date="2020-09" db="EMBL/GenBank/DDBJ databases">
        <authorList>
            <person name="Sun Q."/>
            <person name="Ohkuma M."/>
        </authorList>
    </citation>
    <scope>NUCLEOTIDE SEQUENCE</scope>
    <source>
        <strain evidence="2">JCM 4434</strain>
    </source>
</reference>
<sequence>MAEVPYDELRWEVVLAAAVRIRDELAGRGRVLSQVLVDFPAAHGPLAPDLTVIAPDAVHHARGRYAASDVEAVLEVSHPGRDHAWARACAESGVPLYVVVDPAAAVCTVHTAPSPGGVYREAERVPFGNDLFLPLGGRTVVLRTDEFPTPGTA</sequence>
<evidence type="ECO:0000259" key="1">
    <source>
        <dbReference type="Pfam" id="PF05685"/>
    </source>
</evidence>
<dbReference type="OrthoDB" id="3873592at2"/>
<evidence type="ECO:0000313" key="3">
    <source>
        <dbReference type="EMBL" id="OEV35603.1"/>
    </source>
</evidence>
<dbReference type="InterPro" id="IPR012296">
    <property type="entry name" value="Nuclease_put_TT1808"/>
</dbReference>
<dbReference type="KEGG" id="kau:B6264_19470"/>
<dbReference type="GeneID" id="97484271"/>
<evidence type="ECO:0000313" key="2">
    <source>
        <dbReference type="EMBL" id="GGU62058.1"/>
    </source>
</evidence>
<reference evidence="2" key="1">
    <citation type="journal article" date="2014" name="Int. J. Syst. Evol. Microbiol.">
        <title>Complete genome sequence of Corynebacterium casei LMG S-19264T (=DSM 44701T), isolated from a smear-ripened cheese.</title>
        <authorList>
            <consortium name="US DOE Joint Genome Institute (JGI-PGF)"/>
            <person name="Walter F."/>
            <person name="Albersmeier A."/>
            <person name="Kalinowski J."/>
            <person name="Ruckert C."/>
        </authorList>
    </citation>
    <scope>NUCLEOTIDE SEQUENCE</scope>
    <source>
        <strain evidence="2">JCM 4434</strain>
    </source>
</reference>
<reference evidence="3 4" key="2">
    <citation type="submission" date="2014-07" db="EMBL/GenBank/DDBJ databases">
        <authorList>
            <person name="Zhang J.E."/>
            <person name="Yang H."/>
            <person name="Guo J."/>
            <person name="Deng Z."/>
            <person name="Luo H."/>
            <person name="Luo M."/>
            <person name="Zhao B."/>
        </authorList>
    </citation>
    <scope>NUCLEOTIDE SEQUENCE [LARGE SCALE GENOMIC DNA]</scope>
    <source>
        <strain evidence="3">ATCC 10762</strain>
        <strain evidence="4">ATCC 10762 / DSM 40127 / CCM 3239 / JCM 4008 / LMG 5968 / NBRC 12843 / NCIMB 8234 / A-377</strain>
    </source>
</reference>
<comment type="caution">
    <text evidence="3">The sequence shown here is derived from an EMBL/GenBank/DDBJ whole genome shotgun (WGS) entry which is preliminary data.</text>
</comment>
<protein>
    <recommendedName>
        <fullName evidence="1">Putative restriction endonuclease domain-containing protein</fullName>
    </recommendedName>
</protein>
<dbReference type="RefSeq" id="WP_050366830.1">
    <property type="nucleotide sequence ID" value="NZ_BMUB01000002.1"/>
</dbReference>
<organism evidence="3 4">
    <name type="scientific">Kitasatospora aureofaciens</name>
    <name type="common">Streptomyces aureofaciens</name>
    <dbReference type="NCBI Taxonomy" id="1894"/>
    <lineage>
        <taxon>Bacteria</taxon>
        <taxon>Bacillati</taxon>
        <taxon>Actinomycetota</taxon>
        <taxon>Actinomycetes</taxon>
        <taxon>Kitasatosporales</taxon>
        <taxon>Streptomycetaceae</taxon>
        <taxon>Kitasatospora</taxon>
    </lineage>
</organism>
<dbReference type="EMBL" id="BMUB01000002">
    <property type="protein sequence ID" value="GGU62058.1"/>
    <property type="molecule type" value="Genomic_DNA"/>
</dbReference>